<dbReference type="PANTHER" id="PTHR43270">
    <property type="entry name" value="BETA-ALA-HIS DIPEPTIDASE"/>
    <property type="match status" value="1"/>
</dbReference>
<evidence type="ECO:0000313" key="6">
    <source>
        <dbReference type="Proteomes" id="UP000219439"/>
    </source>
</evidence>
<dbReference type="OrthoDB" id="9761532at2"/>
<evidence type="ECO:0000256" key="1">
    <source>
        <dbReference type="ARBA" id="ARBA00022670"/>
    </source>
</evidence>
<accession>A0A285NBX7</accession>
<dbReference type="GO" id="GO:0008233">
    <property type="term" value="F:peptidase activity"/>
    <property type="evidence" value="ECO:0007669"/>
    <property type="project" value="UniProtKB-KW"/>
</dbReference>
<dbReference type="RefSeq" id="WP_097151918.1">
    <property type="nucleotide sequence ID" value="NZ_OBEL01000001.1"/>
</dbReference>
<dbReference type="InterPro" id="IPR002933">
    <property type="entry name" value="Peptidase_M20"/>
</dbReference>
<sequence>MSNIEAVLAHVDENIDASIERMKELVRFQSISTDPAYQEECRKTADHLASELNTIGIAADVRVTPGHPMVVGHAEGNEGKAGPHVLFYGHYDVQPIDPIELWDADPFDPQIVEKNGIKVMTGRGTSDDKGQLLTFMEACRAYKAINGELPIPVSILFEGEEESGSPSLVPFLNENKEELSRDLALVCDTGMFDPTTPSITTMLRGLLGEEIIITAANRDLHSGMYGGPAANPIKILTNILADMHDENGRVTIPGFYDGVEELTPEVKAQWDALPFDAQAFLGDIGLSIPAGETAYSVYELVNARPTCEFNGITGGYSGDGFKTVIASKASAKVSCRLVGKQDPLKIREAFRAFVRERVPADCSVEFLDHGAGPAHSLSPDYPPLKKGAEALKDEWNKDAVMMGMGGSIPIVGEFKDILGMDSMLIGFALDDDNIHSPNEKYNIESYHKGIRSWVRVLNALAKD</sequence>
<name>A0A285NBX7_9HYPH</name>
<dbReference type="Pfam" id="PF01546">
    <property type="entry name" value="Peptidase_M20"/>
    <property type="match status" value="1"/>
</dbReference>
<keyword evidence="3" id="KW-0378">Hydrolase</keyword>
<dbReference type="GO" id="GO:0046872">
    <property type="term" value="F:metal ion binding"/>
    <property type="evidence" value="ECO:0007669"/>
    <property type="project" value="UniProtKB-KW"/>
</dbReference>
<dbReference type="Proteomes" id="UP000219439">
    <property type="component" value="Unassembled WGS sequence"/>
</dbReference>
<evidence type="ECO:0000313" key="5">
    <source>
        <dbReference type="EMBL" id="SNZ07004.1"/>
    </source>
</evidence>
<dbReference type="InterPro" id="IPR011650">
    <property type="entry name" value="Peptidase_M20_dimer"/>
</dbReference>
<keyword evidence="1" id="KW-0645">Protease</keyword>
<organism evidence="5 6">
    <name type="scientific">Cohaesibacter gelatinilyticus</name>
    <dbReference type="NCBI Taxonomy" id="372072"/>
    <lineage>
        <taxon>Bacteria</taxon>
        <taxon>Pseudomonadati</taxon>
        <taxon>Pseudomonadota</taxon>
        <taxon>Alphaproteobacteria</taxon>
        <taxon>Hyphomicrobiales</taxon>
        <taxon>Cohaesibacteraceae</taxon>
    </lineage>
</organism>
<evidence type="ECO:0000256" key="2">
    <source>
        <dbReference type="ARBA" id="ARBA00022723"/>
    </source>
</evidence>
<dbReference type="Gene3D" id="3.30.70.360">
    <property type="match status" value="1"/>
</dbReference>
<dbReference type="EMBL" id="OBEL01000001">
    <property type="protein sequence ID" value="SNZ07004.1"/>
    <property type="molecule type" value="Genomic_DNA"/>
</dbReference>
<proteinExistence type="predicted"/>
<dbReference type="GO" id="GO:0006508">
    <property type="term" value="P:proteolysis"/>
    <property type="evidence" value="ECO:0007669"/>
    <property type="project" value="UniProtKB-KW"/>
</dbReference>
<feature type="domain" description="Peptidase M20 dimerisation" evidence="4">
    <location>
        <begin position="203"/>
        <end position="361"/>
    </location>
</feature>
<evidence type="ECO:0000259" key="4">
    <source>
        <dbReference type="Pfam" id="PF07687"/>
    </source>
</evidence>
<reference evidence="5 6" key="1">
    <citation type="submission" date="2017-09" db="EMBL/GenBank/DDBJ databases">
        <authorList>
            <person name="Ehlers B."/>
            <person name="Leendertz F.H."/>
        </authorList>
    </citation>
    <scope>NUCLEOTIDE SEQUENCE [LARGE SCALE GENOMIC DNA]</scope>
    <source>
        <strain evidence="5 6">DSM 18289</strain>
    </source>
</reference>
<keyword evidence="2" id="KW-0479">Metal-binding</keyword>
<keyword evidence="6" id="KW-1185">Reference proteome</keyword>
<dbReference type="SUPFAM" id="SSF53187">
    <property type="entry name" value="Zn-dependent exopeptidases"/>
    <property type="match status" value="1"/>
</dbReference>
<evidence type="ECO:0000256" key="3">
    <source>
        <dbReference type="ARBA" id="ARBA00022801"/>
    </source>
</evidence>
<dbReference type="InterPro" id="IPR051458">
    <property type="entry name" value="Cyt/Met_Dipeptidase"/>
</dbReference>
<dbReference type="AlphaFoldDB" id="A0A285NBX7"/>
<gene>
    <name evidence="5" type="ORF">SAMN06265368_0612</name>
</gene>
<dbReference type="Pfam" id="PF07687">
    <property type="entry name" value="M20_dimer"/>
    <property type="match status" value="1"/>
</dbReference>
<dbReference type="PANTHER" id="PTHR43270:SF12">
    <property type="entry name" value="SUCCINYL-DIAMINOPIMELATE DESUCCINYLASE"/>
    <property type="match status" value="1"/>
</dbReference>
<dbReference type="Gene3D" id="3.40.630.10">
    <property type="entry name" value="Zn peptidases"/>
    <property type="match status" value="1"/>
</dbReference>
<protein>
    <submittedName>
        <fullName evidence="5">Acetylornithine deacetylase/Succinyl-diaminopimelate desuccinylase</fullName>
    </submittedName>
</protein>
<dbReference type="NCBIfam" id="NF006579">
    <property type="entry name" value="PRK09104.1"/>
    <property type="match status" value="1"/>
</dbReference>